<dbReference type="EMBL" id="CM007649">
    <property type="protein sequence ID" value="ONM31622.1"/>
    <property type="molecule type" value="Genomic_DNA"/>
</dbReference>
<dbReference type="InParanoid" id="A0A1D6MRL5"/>
<dbReference type="PaxDb" id="4577-GRMZM2G442645_P01"/>
<name>A0A1D6MRL5_MAIZE</name>
<organism evidence="2">
    <name type="scientific">Zea mays</name>
    <name type="common">Maize</name>
    <dbReference type="NCBI Taxonomy" id="4577"/>
    <lineage>
        <taxon>Eukaryota</taxon>
        <taxon>Viridiplantae</taxon>
        <taxon>Streptophyta</taxon>
        <taxon>Embryophyta</taxon>
        <taxon>Tracheophyta</taxon>
        <taxon>Spermatophyta</taxon>
        <taxon>Magnoliopsida</taxon>
        <taxon>Liliopsida</taxon>
        <taxon>Poales</taxon>
        <taxon>Poaceae</taxon>
        <taxon>PACMAD clade</taxon>
        <taxon>Panicoideae</taxon>
        <taxon>Andropogonodae</taxon>
        <taxon>Andropogoneae</taxon>
        <taxon>Tripsacinae</taxon>
        <taxon>Zea</taxon>
    </lineage>
</organism>
<sequence>MGCPRERAAVANVFIASLFLLAGQAAVSCHRPSPTVAVMHQAAHVRKLLNNTSTGGGHSRGAAAVASADDDDPCSEEVVEVFQGSAGSLPNGIPSYSVTITNTCLDCTVCDVHVSCGEFASTEVVDPSDFRRLSYGDCLVRNGGPIGPGETISFQYSNSFVYKMDVAAVSCVDV</sequence>
<accession>A0A1D6MRL5</accession>
<dbReference type="Pfam" id="PF24068">
    <property type="entry name" value="TPD1_C"/>
    <property type="match status" value="1"/>
</dbReference>
<protein>
    <submittedName>
        <fullName evidence="2">Protein TAPETUM DETERMINANT 1</fullName>
    </submittedName>
</protein>
<dbReference type="eggNOG" id="ENOG502R63K">
    <property type="taxonomic scope" value="Eukaryota"/>
</dbReference>
<keyword evidence="1" id="KW-0732">Signal</keyword>
<evidence type="ECO:0000256" key="1">
    <source>
        <dbReference type="ARBA" id="ARBA00022729"/>
    </source>
</evidence>
<dbReference type="AlphaFoldDB" id="A0A1D6MRL5"/>
<proteinExistence type="predicted"/>
<dbReference type="PANTHER" id="PTHR33184">
    <property type="entry name" value="PROTEIN TAPETUM DETERMINANT 1-LIKE-RELATED"/>
    <property type="match status" value="1"/>
</dbReference>
<gene>
    <name evidence="2" type="ORF">ZEAMMB73_Zm00001d040600</name>
</gene>
<dbReference type="InterPro" id="IPR040361">
    <property type="entry name" value="TPD1"/>
</dbReference>
<dbReference type="PANTHER" id="PTHR33184:SF45">
    <property type="entry name" value="PROTEIN TAPETUM DETERMINANT 1"/>
    <property type="match status" value="1"/>
</dbReference>
<reference evidence="2" key="1">
    <citation type="submission" date="2015-12" db="EMBL/GenBank/DDBJ databases">
        <title>Update maize B73 reference genome by single molecule sequencing technologies.</title>
        <authorList>
            <consortium name="Maize Genome Sequencing Project"/>
            <person name="Ware D."/>
        </authorList>
    </citation>
    <scope>NUCLEOTIDE SEQUENCE [LARGE SCALE GENOMIC DNA]</scope>
    <source>
        <tissue evidence="2">Seedling</tissue>
    </source>
</reference>
<dbReference type="PROSITE" id="PS51257">
    <property type="entry name" value="PROKAR_LIPOPROTEIN"/>
    <property type="match status" value="1"/>
</dbReference>
<dbReference type="OMA" id="ETISFQY"/>
<evidence type="ECO:0000313" key="2">
    <source>
        <dbReference type="EMBL" id="ONM31622.1"/>
    </source>
</evidence>